<feature type="signal peptide" evidence="1">
    <location>
        <begin position="1"/>
        <end position="19"/>
    </location>
</feature>
<organism evidence="2 3">
    <name type="scientific">Portunus trituberculatus</name>
    <name type="common">Swimming crab</name>
    <name type="synonym">Neptunus trituberculatus</name>
    <dbReference type="NCBI Taxonomy" id="210409"/>
    <lineage>
        <taxon>Eukaryota</taxon>
        <taxon>Metazoa</taxon>
        <taxon>Ecdysozoa</taxon>
        <taxon>Arthropoda</taxon>
        <taxon>Crustacea</taxon>
        <taxon>Multicrustacea</taxon>
        <taxon>Malacostraca</taxon>
        <taxon>Eumalacostraca</taxon>
        <taxon>Eucarida</taxon>
        <taxon>Decapoda</taxon>
        <taxon>Pleocyemata</taxon>
        <taxon>Brachyura</taxon>
        <taxon>Eubrachyura</taxon>
        <taxon>Portunoidea</taxon>
        <taxon>Portunidae</taxon>
        <taxon>Portuninae</taxon>
        <taxon>Portunus</taxon>
    </lineage>
</organism>
<protein>
    <recommendedName>
        <fullName evidence="4">Secreted protein</fullName>
    </recommendedName>
</protein>
<reference evidence="2 3" key="1">
    <citation type="submission" date="2019-05" db="EMBL/GenBank/DDBJ databases">
        <title>Another draft genome of Portunus trituberculatus and its Hox gene families provides insights of decapod evolution.</title>
        <authorList>
            <person name="Jeong J.-H."/>
            <person name="Song I."/>
            <person name="Kim S."/>
            <person name="Choi T."/>
            <person name="Kim D."/>
            <person name="Ryu S."/>
            <person name="Kim W."/>
        </authorList>
    </citation>
    <scope>NUCLEOTIDE SEQUENCE [LARGE SCALE GENOMIC DNA]</scope>
    <source>
        <tissue evidence="2">Muscle</tissue>
    </source>
</reference>
<name>A0A5B7GQK7_PORTR</name>
<evidence type="ECO:0000313" key="3">
    <source>
        <dbReference type="Proteomes" id="UP000324222"/>
    </source>
</evidence>
<dbReference type="Proteomes" id="UP000324222">
    <property type="component" value="Unassembled WGS sequence"/>
</dbReference>
<proteinExistence type="predicted"/>
<accession>A0A5B7GQK7</accession>
<comment type="caution">
    <text evidence="2">The sequence shown here is derived from an EMBL/GenBank/DDBJ whole genome shotgun (WGS) entry which is preliminary data.</text>
</comment>
<keyword evidence="3" id="KW-1185">Reference proteome</keyword>
<dbReference type="EMBL" id="VSRR010016482">
    <property type="protein sequence ID" value="MPC59348.1"/>
    <property type="molecule type" value="Genomic_DNA"/>
</dbReference>
<gene>
    <name evidence="2" type="ORF">E2C01_053367</name>
</gene>
<evidence type="ECO:0000256" key="1">
    <source>
        <dbReference type="SAM" id="SignalP"/>
    </source>
</evidence>
<evidence type="ECO:0000313" key="2">
    <source>
        <dbReference type="EMBL" id="MPC59348.1"/>
    </source>
</evidence>
<sequence>MLTVLLILLLSACLPSSCSLAAQGFFFPFILILSTTLIQELTSTYFQSFIPFTVKSETPYLLLYFHLPAT</sequence>
<keyword evidence="1" id="KW-0732">Signal</keyword>
<evidence type="ECO:0008006" key="4">
    <source>
        <dbReference type="Google" id="ProtNLM"/>
    </source>
</evidence>
<dbReference type="AlphaFoldDB" id="A0A5B7GQK7"/>
<feature type="chain" id="PRO_5022844696" description="Secreted protein" evidence="1">
    <location>
        <begin position="20"/>
        <end position="70"/>
    </location>
</feature>